<dbReference type="SUPFAM" id="SSF55681">
    <property type="entry name" value="Class II aaRS and biotin synthetases"/>
    <property type="match status" value="1"/>
</dbReference>
<evidence type="ECO:0000256" key="7">
    <source>
        <dbReference type="ARBA" id="ARBA00023146"/>
    </source>
</evidence>
<keyword evidence="5 8" id="KW-0067">ATP-binding</keyword>
<comment type="caution">
    <text evidence="8">Lacks conserved residue(s) required for the propagation of feature annotation.</text>
</comment>
<gene>
    <name evidence="8" type="primary">glyQS</name>
    <name evidence="10" type="ORF">A3C71_00095</name>
</gene>
<evidence type="ECO:0000256" key="5">
    <source>
        <dbReference type="ARBA" id="ARBA00022840"/>
    </source>
</evidence>
<comment type="similarity">
    <text evidence="1 8">Belongs to the class-II aminoacyl-tRNA synthetase family.</text>
</comment>
<evidence type="ECO:0000256" key="6">
    <source>
        <dbReference type="ARBA" id="ARBA00022917"/>
    </source>
</evidence>
<evidence type="ECO:0000256" key="1">
    <source>
        <dbReference type="ARBA" id="ARBA00008226"/>
    </source>
</evidence>
<dbReference type="NCBIfam" id="NF003211">
    <property type="entry name" value="PRK04173.1"/>
    <property type="match status" value="1"/>
</dbReference>
<dbReference type="GO" id="GO:0015966">
    <property type="term" value="P:diadenosine tetraphosphate biosynthetic process"/>
    <property type="evidence" value="ECO:0007669"/>
    <property type="project" value="UniProtKB-ARBA"/>
</dbReference>
<dbReference type="FunFam" id="3.40.50.800:FF:000002">
    <property type="entry name" value="Glycine--tRNA ligase"/>
    <property type="match status" value="1"/>
</dbReference>
<feature type="binding site" evidence="8">
    <location>
        <position position="152"/>
    </location>
    <ligand>
        <name>substrate</name>
    </ligand>
</feature>
<dbReference type="Pfam" id="PF03129">
    <property type="entry name" value="HGTP_anticodon"/>
    <property type="match status" value="1"/>
</dbReference>
<dbReference type="GO" id="GO:0004820">
    <property type="term" value="F:glycine-tRNA ligase activity"/>
    <property type="evidence" value="ECO:0007669"/>
    <property type="project" value="UniProtKB-UniRule"/>
</dbReference>
<organism evidence="10 11">
    <name type="scientific">Candidatus Yanofskybacteria bacterium RIFCSPHIGHO2_02_FULL_43_15c</name>
    <dbReference type="NCBI Taxonomy" id="1802679"/>
    <lineage>
        <taxon>Bacteria</taxon>
        <taxon>Candidatus Yanofskyibacteriota</taxon>
    </lineage>
</organism>
<proteinExistence type="inferred from homology"/>
<dbReference type="GO" id="GO:0005737">
    <property type="term" value="C:cytoplasm"/>
    <property type="evidence" value="ECO:0007669"/>
    <property type="project" value="UniProtKB-SubCell"/>
</dbReference>
<sequence>MAKNDNNLMDKIVSLCKRRGFVFPGSEIYGGLANSWDFGHLGNELFNNLGTLWWKKFVQERDDMVGTRGAVIMSPKVWKASGHLQSFTDPLVECRICHERFRADKEEEIIAHAQSHSAKESIWTEPKSFNLMFKTFIGTTEDAQAVAYLRPELAQGMFVDFKNILETSRKKLPFGIAQIGKAFRNEITTGNFLFRTKEFTIAELEYFVRPGEEDKAFAQWADFMESFLVNDLGFKKDNIRRYEHPKESLAHYSKGTIDFEYKFPWGWGELMGLASRTDFDLKSHEKMSGQNLKYKDTETGKEFWPYVVEPTVGLERLMLASLLEAYSEVEPRSGEEETVHEKEVVLRLPKSLAPIKAAVLPLSKKEELAKPAQEIFTELRKYFMCQYDETASIGKRYRRQDEIGTIHCVTFDFDSLTDQRVTVRDRDTMRQERVLIGELADYLKNKLA</sequence>
<dbReference type="CDD" id="cd00774">
    <property type="entry name" value="GlyRS-like_core"/>
    <property type="match status" value="1"/>
</dbReference>
<dbReference type="InterPro" id="IPR036621">
    <property type="entry name" value="Anticodon-bd_dom_sf"/>
</dbReference>
<dbReference type="InterPro" id="IPR004154">
    <property type="entry name" value="Anticodon-bd"/>
</dbReference>
<comment type="caution">
    <text evidence="10">The sequence shown here is derived from an EMBL/GenBank/DDBJ whole genome shotgun (WGS) entry which is preliminary data.</text>
</comment>
<feature type="binding site" evidence="8">
    <location>
        <begin position="194"/>
        <end position="199"/>
    </location>
    <ligand>
        <name>ATP</name>
        <dbReference type="ChEBI" id="CHEBI:30616"/>
    </ligand>
</feature>
<reference evidence="10 11" key="1">
    <citation type="journal article" date="2016" name="Nat. Commun.">
        <title>Thousands of microbial genomes shed light on interconnected biogeochemical processes in an aquifer system.</title>
        <authorList>
            <person name="Anantharaman K."/>
            <person name="Brown C.T."/>
            <person name="Hug L.A."/>
            <person name="Sharon I."/>
            <person name="Castelle C.J."/>
            <person name="Probst A.J."/>
            <person name="Thomas B.C."/>
            <person name="Singh A."/>
            <person name="Wilkins M.J."/>
            <person name="Karaoz U."/>
            <person name="Brodie E.L."/>
            <person name="Williams K.H."/>
            <person name="Hubbard S.S."/>
            <person name="Banfield J.F."/>
        </authorList>
    </citation>
    <scope>NUCLEOTIDE SEQUENCE [LARGE SCALE GENOMIC DNA]</scope>
</reference>
<dbReference type="PANTHER" id="PTHR10745:SF8">
    <property type="entry name" value="DNA POLYMERASE SUBUNIT GAMMA-2, MITOCHONDRIAL"/>
    <property type="match status" value="1"/>
</dbReference>
<dbReference type="PANTHER" id="PTHR10745">
    <property type="entry name" value="GLYCYL-TRNA SYNTHETASE/DNA POLYMERASE SUBUNIT GAMMA-2"/>
    <property type="match status" value="1"/>
</dbReference>
<dbReference type="GO" id="GO:0005524">
    <property type="term" value="F:ATP binding"/>
    <property type="evidence" value="ECO:0007669"/>
    <property type="project" value="UniProtKB-UniRule"/>
</dbReference>
<comment type="subunit">
    <text evidence="8">Homodimer.</text>
</comment>
<dbReference type="EMBL" id="MGJT01000026">
    <property type="protein sequence ID" value="OGN11888.1"/>
    <property type="molecule type" value="Genomic_DNA"/>
</dbReference>
<dbReference type="InterPro" id="IPR002315">
    <property type="entry name" value="tRNA-synt_gly"/>
</dbReference>
<evidence type="ECO:0000256" key="4">
    <source>
        <dbReference type="ARBA" id="ARBA00022741"/>
    </source>
</evidence>
<evidence type="ECO:0000256" key="3">
    <source>
        <dbReference type="ARBA" id="ARBA00022598"/>
    </source>
</evidence>
<dbReference type="PROSITE" id="PS50862">
    <property type="entry name" value="AA_TRNA_LIGASE_II"/>
    <property type="match status" value="1"/>
</dbReference>
<dbReference type="InterPro" id="IPR006195">
    <property type="entry name" value="aa-tRNA-synth_II"/>
</dbReference>
<dbReference type="Pfam" id="PF00587">
    <property type="entry name" value="tRNA-synt_2b"/>
    <property type="match status" value="1"/>
</dbReference>
<dbReference type="InterPro" id="IPR033731">
    <property type="entry name" value="GlyRS-like_core"/>
</dbReference>
<dbReference type="GO" id="GO:1990742">
    <property type="term" value="C:microvesicle"/>
    <property type="evidence" value="ECO:0007669"/>
    <property type="project" value="UniProtKB-ARBA"/>
</dbReference>
<dbReference type="AlphaFoldDB" id="A0A1F8FH45"/>
<keyword evidence="7 8" id="KW-0030">Aminoacyl-tRNA synthetase</keyword>
<accession>A0A1F8FH45</accession>
<feature type="domain" description="Aminoacyl-transfer RNA synthetases class-II family profile" evidence="9">
    <location>
        <begin position="76"/>
        <end position="331"/>
    </location>
</feature>
<dbReference type="InterPro" id="IPR027031">
    <property type="entry name" value="Gly-tRNA_synthase/POLG2"/>
</dbReference>
<evidence type="ECO:0000256" key="8">
    <source>
        <dbReference type="HAMAP-Rule" id="MF_00253"/>
    </source>
</evidence>
<dbReference type="GO" id="GO:0006426">
    <property type="term" value="P:glycyl-tRNA aminoacylation"/>
    <property type="evidence" value="ECO:0007669"/>
    <property type="project" value="UniProtKB-UniRule"/>
</dbReference>
<keyword evidence="3 8" id="KW-0436">Ligase</keyword>
<comment type="catalytic activity">
    <reaction evidence="8">
        <text>tRNA(Gly) + glycine + ATP = glycyl-tRNA(Gly) + AMP + diphosphate</text>
        <dbReference type="Rhea" id="RHEA:16013"/>
        <dbReference type="Rhea" id="RHEA-COMP:9664"/>
        <dbReference type="Rhea" id="RHEA-COMP:9683"/>
        <dbReference type="ChEBI" id="CHEBI:30616"/>
        <dbReference type="ChEBI" id="CHEBI:33019"/>
        <dbReference type="ChEBI" id="CHEBI:57305"/>
        <dbReference type="ChEBI" id="CHEBI:78442"/>
        <dbReference type="ChEBI" id="CHEBI:78522"/>
        <dbReference type="ChEBI" id="CHEBI:456215"/>
        <dbReference type="EC" id="6.1.1.14"/>
    </reaction>
</comment>
<dbReference type="SUPFAM" id="SSF52954">
    <property type="entry name" value="Class II aaRS ABD-related"/>
    <property type="match status" value="1"/>
</dbReference>
<feature type="binding site" evidence="8">
    <location>
        <position position="102"/>
    </location>
    <ligand>
        <name>substrate</name>
    </ligand>
</feature>
<dbReference type="Proteomes" id="UP000178197">
    <property type="component" value="Unassembled WGS sequence"/>
</dbReference>
<evidence type="ECO:0000313" key="10">
    <source>
        <dbReference type="EMBL" id="OGN11888.1"/>
    </source>
</evidence>
<dbReference type="Gene3D" id="3.40.50.800">
    <property type="entry name" value="Anticodon-binding domain"/>
    <property type="match status" value="1"/>
</dbReference>
<feature type="binding site" evidence="8">
    <location>
        <begin position="309"/>
        <end position="313"/>
    </location>
    <ligand>
        <name>substrate</name>
    </ligand>
</feature>
<dbReference type="GO" id="GO:0070062">
    <property type="term" value="C:extracellular exosome"/>
    <property type="evidence" value="ECO:0007669"/>
    <property type="project" value="UniProtKB-ARBA"/>
</dbReference>
<dbReference type="Gene3D" id="3.30.930.10">
    <property type="entry name" value="Bira Bifunctional Protein, Domain 2"/>
    <property type="match status" value="1"/>
</dbReference>
<dbReference type="CDD" id="cd00858">
    <property type="entry name" value="GlyRS_anticodon"/>
    <property type="match status" value="1"/>
</dbReference>
<keyword evidence="6 8" id="KW-0648">Protein biosynthesis</keyword>
<feature type="binding site" evidence="8">
    <location>
        <begin position="313"/>
        <end position="316"/>
    </location>
    <ligand>
        <name>ATP</name>
        <dbReference type="ChEBI" id="CHEBI:30616"/>
    </ligand>
</feature>
<dbReference type="EC" id="6.1.1.14" evidence="8"/>
<comment type="function">
    <text evidence="8">Catalyzes the attachment of glycine to tRNA(Gly).</text>
</comment>
<evidence type="ECO:0000259" key="9">
    <source>
        <dbReference type="PROSITE" id="PS50862"/>
    </source>
</evidence>
<feature type="binding site" evidence="8">
    <location>
        <begin position="269"/>
        <end position="270"/>
    </location>
    <ligand>
        <name>ATP</name>
        <dbReference type="ChEBI" id="CHEBI:30616"/>
    </ligand>
</feature>
<protein>
    <recommendedName>
        <fullName evidence="8">Glycine--tRNA ligase</fullName>
        <ecNumber evidence="8">6.1.1.14</ecNumber>
    </recommendedName>
    <alternativeName>
        <fullName evidence="8">Glycyl-tRNA synthetase</fullName>
        <shortName evidence="8">GlyRS</shortName>
    </alternativeName>
</protein>
<dbReference type="InterPro" id="IPR002314">
    <property type="entry name" value="aa-tRNA-synt_IIb"/>
</dbReference>
<comment type="subcellular location">
    <subcellularLocation>
        <location evidence="8">Cytoplasm</location>
    </subcellularLocation>
</comment>
<name>A0A1F8FH45_9BACT</name>
<keyword evidence="2 8" id="KW-0963">Cytoplasm</keyword>
<dbReference type="HAMAP" id="MF_00253_B">
    <property type="entry name" value="Gly_tRNA_synth_B"/>
    <property type="match status" value="1"/>
</dbReference>
<feature type="binding site" evidence="8">
    <location>
        <begin position="184"/>
        <end position="186"/>
    </location>
    <ligand>
        <name>ATP</name>
        <dbReference type="ChEBI" id="CHEBI:30616"/>
    </ligand>
</feature>
<dbReference type="NCBIfam" id="TIGR00389">
    <property type="entry name" value="glyS_dimeric"/>
    <property type="match status" value="1"/>
</dbReference>
<evidence type="ECO:0000313" key="11">
    <source>
        <dbReference type="Proteomes" id="UP000178197"/>
    </source>
</evidence>
<dbReference type="InterPro" id="IPR045864">
    <property type="entry name" value="aa-tRNA-synth_II/BPL/LPL"/>
</dbReference>
<dbReference type="GO" id="GO:0004081">
    <property type="term" value="F:bis(5'-nucleosyl)-tetraphosphatase (asymmetrical) activity"/>
    <property type="evidence" value="ECO:0007669"/>
    <property type="project" value="UniProtKB-ARBA"/>
</dbReference>
<dbReference type="PRINTS" id="PR01043">
    <property type="entry name" value="TRNASYNTHGLY"/>
</dbReference>
<evidence type="ECO:0000256" key="2">
    <source>
        <dbReference type="ARBA" id="ARBA00022490"/>
    </source>
</evidence>
<dbReference type="InterPro" id="IPR022961">
    <property type="entry name" value="Gly_tRNA_ligase_bac"/>
</dbReference>
<keyword evidence="4 8" id="KW-0547">Nucleotide-binding</keyword>